<dbReference type="EMBL" id="JAACJJ010000056">
    <property type="protein sequence ID" value="KAF5311818.1"/>
    <property type="molecule type" value="Genomic_DNA"/>
</dbReference>
<feature type="region of interest" description="Disordered" evidence="2">
    <location>
        <begin position="377"/>
        <end position="452"/>
    </location>
</feature>
<dbReference type="Proteomes" id="UP000567179">
    <property type="component" value="Unassembled WGS sequence"/>
</dbReference>
<organism evidence="4 5">
    <name type="scientific">Psilocybe cf. subviscida</name>
    <dbReference type="NCBI Taxonomy" id="2480587"/>
    <lineage>
        <taxon>Eukaryota</taxon>
        <taxon>Fungi</taxon>
        <taxon>Dikarya</taxon>
        <taxon>Basidiomycota</taxon>
        <taxon>Agaricomycotina</taxon>
        <taxon>Agaricomycetes</taxon>
        <taxon>Agaricomycetidae</taxon>
        <taxon>Agaricales</taxon>
        <taxon>Agaricineae</taxon>
        <taxon>Strophariaceae</taxon>
        <taxon>Psilocybe</taxon>
    </lineage>
</organism>
<reference evidence="4 5" key="1">
    <citation type="journal article" date="2020" name="ISME J.">
        <title>Uncovering the hidden diversity of litter-decomposition mechanisms in mushroom-forming fungi.</title>
        <authorList>
            <person name="Floudas D."/>
            <person name="Bentzer J."/>
            <person name="Ahren D."/>
            <person name="Johansson T."/>
            <person name="Persson P."/>
            <person name="Tunlid A."/>
        </authorList>
    </citation>
    <scope>NUCLEOTIDE SEQUENCE [LARGE SCALE GENOMIC DNA]</scope>
    <source>
        <strain evidence="4 5">CBS 101986</strain>
    </source>
</reference>
<feature type="compositionally biased region" description="Low complexity" evidence="2">
    <location>
        <begin position="377"/>
        <end position="400"/>
    </location>
</feature>
<comment type="caution">
    <text evidence="4">The sequence shown here is derived from an EMBL/GenBank/DDBJ whole genome shotgun (WGS) entry which is preliminary data.</text>
</comment>
<feature type="domain" description="Vps72/YL1 C-terminal" evidence="3">
    <location>
        <begin position="510"/>
        <end position="539"/>
    </location>
</feature>
<dbReference type="InterPro" id="IPR046757">
    <property type="entry name" value="YL1_N"/>
</dbReference>
<feature type="compositionally biased region" description="Acidic residues" evidence="2">
    <location>
        <begin position="62"/>
        <end position="80"/>
    </location>
</feature>
<evidence type="ECO:0000256" key="1">
    <source>
        <dbReference type="ARBA" id="ARBA00006832"/>
    </source>
</evidence>
<feature type="compositionally biased region" description="Basic residues" evidence="2">
    <location>
        <begin position="124"/>
        <end position="133"/>
    </location>
</feature>
<evidence type="ECO:0000313" key="4">
    <source>
        <dbReference type="EMBL" id="KAF5311818.1"/>
    </source>
</evidence>
<protein>
    <recommendedName>
        <fullName evidence="3">Vps72/YL1 C-terminal domain-containing protein</fullName>
    </recommendedName>
</protein>
<dbReference type="OrthoDB" id="78296at2759"/>
<sequence length="578" mass="62512">MDSETTIADAPMEMLATRRSKRSTAGNRMVAALAEIGMEELTQDPEEDVDFVNDKLEEDVFGSDFESTDEEAEKEAEVQGETEAVREERSTKKTARTRLDRITAAAHARNRQTFNPDIQIASKPKSKPKGRKTVRLGAAVDAETGQEHNAAFLREANVLSHPGQQRTSKRKHTVQSTTATATRVQQSQARKAALPKKTKTETRKFSQAELIAAALDTEEGNIIEHRDYLKNEEEKRKRARVVRTTISGPVLRWVSKTEQVKVPVPPPPPPPPPAVSVTASIAPVSPTLPALYRGLYGQPYNYATGTTSFSSSTAGIVSTFPATSSQSTISFSSYPNYLASTTPTFPIWPPPASSSQATHTSIFSVNSLTAAALNNTSSTVVSPPSTATATANPTTAASVISPPPPSQPVATTPPAATPPASDEVVPASSTSEGQAQVSGGEIGETPAAPEPEFKTETVTKNYLIHELDQQKSAPKPTWTQSMTAIFGDHVKWDQVKGFVGKQRPLHRPRQTCPITGWQAHYMDPRTGVPYADSQAYKILTSLLNHEYVWNPSLGCYTDHELPPVSEQKSGADAMDVDS</sequence>
<evidence type="ECO:0000313" key="5">
    <source>
        <dbReference type="Proteomes" id="UP000567179"/>
    </source>
</evidence>
<evidence type="ECO:0000256" key="2">
    <source>
        <dbReference type="SAM" id="MobiDB-lite"/>
    </source>
</evidence>
<feature type="compositionally biased region" description="Low complexity" evidence="2">
    <location>
        <begin position="408"/>
        <end position="421"/>
    </location>
</feature>
<dbReference type="PANTHER" id="PTHR13275">
    <property type="entry name" value="YL-1 PROTEIN TRANSCRIPTION FACTOR-LIKE 1"/>
    <property type="match status" value="1"/>
</dbReference>
<dbReference type="InterPro" id="IPR013272">
    <property type="entry name" value="Vps72/YL1_C"/>
</dbReference>
<feature type="compositionally biased region" description="Polar residues" evidence="2">
    <location>
        <begin position="427"/>
        <end position="437"/>
    </location>
</feature>
<accession>A0A8H5ETW2</accession>
<comment type="similarity">
    <text evidence="1">Belongs to the VPS72/YL1 family.</text>
</comment>
<dbReference type="GO" id="GO:0005634">
    <property type="term" value="C:nucleus"/>
    <property type="evidence" value="ECO:0007669"/>
    <property type="project" value="TreeGrafter"/>
</dbReference>
<proteinExistence type="inferred from homology"/>
<evidence type="ECO:0000259" key="3">
    <source>
        <dbReference type="SMART" id="SM00993"/>
    </source>
</evidence>
<gene>
    <name evidence="4" type="ORF">D9619_003597</name>
</gene>
<dbReference type="SMART" id="SM00993">
    <property type="entry name" value="YL1_C"/>
    <property type="match status" value="1"/>
</dbReference>
<feature type="region of interest" description="Disordered" evidence="2">
    <location>
        <begin position="62"/>
        <end position="95"/>
    </location>
</feature>
<feature type="compositionally biased region" description="Basic and acidic residues" evidence="2">
    <location>
        <begin position="83"/>
        <end position="95"/>
    </location>
</feature>
<dbReference type="PANTHER" id="PTHR13275:SF4">
    <property type="entry name" value="VACUOLAR PROTEIN SORTING-ASSOCIATED PROTEIN 72 HOMOLOG"/>
    <property type="match status" value="1"/>
</dbReference>
<feature type="region of interest" description="Disordered" evidence="2">
    <location>
        <begin position="108"/>
        <end position="133"/>
    </location>
</feature>
<feature type="region of interest" description="Disordered" evidence="2">
    <location>
        <begin position="157"/>
        <end position="201"/>
    </location>
</feature>
<dbReference type="Pfam" id="PF08265">
    <property type="entry name" value="YL1_C"/>
    <property type="match status" value="1"/>
</dbReference>
<feature type="compositionally biased region" description="Polar residues" evidence="2">
    <location>
        <begin position="174"/>
        <end position="189"/>
    </location>
</feature>
<keyword evidence="5" id="KW-1185">Reference proteome</keyword>
<name>A0A8H5ETW2_9AGAR</name>
<dbReference type="Pfam" id="PF05764">
    <property type="entry name" value="YL1"/>
    <property type="match status" value="1"/>
</dbReference>
<dbReference type="AlphaFoldDB" id="A0A8H5ETW2"/>